<keyword evidence="6" id="KW-0547">Nucleotide-binding</keyword>
<evidence type="ECO:0000256" key="7">
    <source>
        <dbReference type="ARBA" id="ARBA00022777"/>
    </source>
</evidence>
<evidence type="ECO:0000256" key="6">
    <source>
        <dbReference type="ARBA" id="ARBA00022741"/>
    </source>
</evidence>
<evidence type="ECO:0000256" key="9">
    <source>
        <dbReference type="ARBA" id="ARBA00022842"/>
    </source>
</evidence>
<dbReference type="PROSITE" id="PS00108">
    <property type="entry name" value="PROTEIN_KINASE_ST"/>
    <property type="match status" value="1"/>
</dbReference>
<accession>A0A663LT24</accession>
<keyword evidence="7" id="KW-0418">Kinase</keyword>
<keyword evidence="4" id="KW-0723">Serine/threonine-protein kinase</keyword>
<dbReference type="SMART" id="SM00220">
    <property type="entry name" value="S_TKc"/>
    <property type="match status" value="1"/>
</dbReference>
<keyword evidence="5" id="KW-0808">Transferase</keyword>
<dbReference type="InterPro" id="IPR051138">
    <property type="entry name" value="PIM_Ser/Thr_kinase"/>
</dbReference>
<feature type="domain" description="Protein kinase" evidence="12">
    <location>
        <begin position="1"/>
        <end position="233"/>
    </location>
</feature>
<evidence type="ECO:0000256" key="11">
    <source>
        <dbReference type="ARBA" id="ARBA00048679"/>
    </source>
</evidence>
<evidence type="ECO:0000256" key="2">
    <source>
        <dbReference type="ARBA" id="ARBA00005505"/>
    </source>
</evidence>
<organism evidence="13 14">
    <name type="scientific">Athene cunicularia</name>
    <name type="common">Burrowing owl</name>
    <name type="synonym">Speotyto cunicularia</name>
    <dbReference type="NCBI Taxonomy" id="194338"/>
    <lineage>
        <taxon>Eukaryota</taxon>
        <taxon>Metazoa</taxon>
        <taxon>Chordata</taxon>
        <taxon>Craniata</taxon>
        <taxon>Vertebrata</taxon>
        <taxon>Euteleostomi</taxon>
        <taxon>Archelosauria</taxon>
        <taxon>Archosauria</taxon>
        <taxon>Dinosauria</taxon>
        <taxon>Saurischia</taxon>
        <taxon>Theropoda</taxon>
        <taxon>Coelurosauria</taxon>
        <taxon>Aves</taxon>
        <taxon>Neognathae</taxon>
        <taxon>Neoaves</taxon>
        <taxon>Telluraves</taxon>
        <taxon>Strigiformes</taxon>
        <taxon>Strigidae</taxon>
        <taxon>Athene</taxon>
    </lineage>
</organism>
<evidence type="ECO:0000256" key="1">
    <source>
        <dbReference type="ARBA" id="ARBA00001946"/>
    </source>
</evidence>
<dbReference type="Gene3D" id="1.10.510.10">
    <property type="entry name" value="Transferase(Phosphotransferase) domain 1"/>
    <property type="match status" value="1"/>
</dbReference>
<dbReference type="InterPro" id="IPR011009">
    <property type="entry name" value="Kinase-like_dom_sf"/>
</dbReference>
<evidence type="ECO:0000313" key="14">
    <source>
        <dbReference type="Proteomes" id="UP000472269"/>
    </source>
</evidence>
<evidence type="ECO:0000256" key="4">
    <source>
        <dbReference type="ARBA" id="ARBA00022527"/>
    </source>
</evidence>
<dbReference type="AlphaFoldDB" id="A0A663LT24"/>
<dbReference type="Pfam" id="PF00069">
    <property type="entry name" value="Pkinase"/>
    <property type="match status" value="1"/>
</dbReference>
<keyword evidence="9" id="KW-0460">Magnesium</keyword>
<dbReference type="InterPro" id="IPR008271">
    <property type="entry name" value="Ser/Thr_kinase_AS"/>
</dbReference>
<dbReference type="InterPro" id="IPR000719">
    <property type="entry name" value="Prot_kinase_dom"/>
</dbReference>
<dbReference type="GO" id="GO:0004674">
    <property type="term" value="F:protein serine/threonine kinase activity"/>
    <property type="evidence" value="ECO:0007669"/>
    <property type="project" value="UniProtKB-KW"/>
</dbReference>
<dbReference type="PANTHER" id="PTHR22984:SF29">
    <property type="entry name" value="SERINE_THREONINE-PROTEIN KINASE PIM-1"/>
    <property type="match status" value="1"/>
</dbReference>
<keyword evidence="14" id="KW-1185">Reference proteome</keyword>
<evidence type="ECO:0000256" key="5">
    <source>
        <dbReference type="ARBA" id="ARBA00022679"/>
    </source>
</evidence>
<dbReference type="Gene3D" id="3.30.200.20">
    <property type="entry name" value="Phosphorylase Kinase, domain 1"/>
    <property type="match status" value="1"/>
</dbReference>
<evidence type="ECO:0000256" key="8">
    <source>
        <dbReference type="ARBA" id="ARBA00022840"/>
    </source>
</evidence>
<dbReference type="EC" id="2.7.11.1" evidence="3"/>
<name>A0A663LT24_ATHCN</name>
<proteinExistence type="inferred from homology"/>
<comment type="catalytic activity">
    <reaction evidence="11">
        <text>L-seryl-[protein] + ATP = O-phospho-L-seryl-[protein] + ADP + H(+)</text>
        <dbReference type="Rhea" id="RHEA:17989"/>
        <dbReference type="Rhea" id="RHEA-COMP:9863"/>
        <dbReference type="Rhea" id="RHEA-COMP:11604"/>
        <dbReference type="ChEBI" id="CHEBI:15378"/>
        <dbReference type="ChEBI" id="CHEBI:29999"/>
        <dbReference type="ChEBI" id="CHEBI:30616"/>
        <dbReference type="ChEBI" id="CHEBI:83421"/>
        <dbReference type="ChEBI" id="CHEBI:456216"/>
        <dbReference type="EC" id="2.7.11.1"/>
    </reaction>
</comment>
<dbReference type="FunFam" id="1.10.510.10:FF:000708">
    <property type="entry name" value="serine/threonine-protein kinase par-1-like"/>
    <property type="match status" value="1"/>
</dbReference>
<reference evidence="13" key="2">
    <citation type="submission" date="2025-09" db="UniProtKB">
        <authorList>
            <consortium name="Ensembl"/>
        </authorList>
    </citation>
    <scope>IDENTIFICATION</scope>
</reference>
<dbReference type="GO" id="GO:0005524">
    <property type="term" value="F:ATP binding"/>
    <property type="evidence" value="ECO:0007669"/>
    <property type="project" value="UniProtKB-KW"/>
</dbReference>
<comment type="cofactor">
    <cofactor evidence="1">
        <name>Mg(2+)</name>
        <dbReference type="ChEBI" id="CHEBI:18420"/>
    </cofactor>
</comment>
<comment type="catalytic activity">
    <reaction evidence="10">
        <text>L-threonyl-[protein] + ATP = O-phospho-L-threonyl-[protein] + ADP + H(+)</text>
        <dbReference type="Rhea" id="RHEA:46608"/>
        <dbReference type="Rhea" id="RHEA-COMP:11060"/>
        <dbReference type="Rhea" id="RHEA-COMP:11605"/>
        <dbReference type="ChEBI" id="CHEBI:15378"/>
        <dbReference type="ChEBI" id="CHEBI:30013"/>
        <dbReference type="ChEBI" id="CHEBI:30616"/>
        <dbReference type="ChEBI" id="CHEBI:61977"/>
        <dbReference type="ChEBI" id="CHEBI:456216"/>
        <dbReference type="EC" id="2.7.11.1"/>
    </reaction>
</comment>
<evidence type="ECO:0000256" key="3">
    <source>
        <dbReference type="ARBA" id="ARBA00012513"/>
    </source>
</evidence>
<protein>
    <recommendedName>
        <fullName evidence="3">non-specific serine/threonine protein kinase</fullName>
        <ecNumber evidence="3">2.7.11.1</ecNumber>
    </recommendedName>
</protein>
<dbReference type="OMA" id="VMIFEYP"/>
<reference evidence="13" key="1">
    <citation type="submission" date="2025-08" db="UniProtKB">
        <authorList>
            <consortium name="Ensembl"/>
        </authorList>
    </citation>
    <scope>IDENTIFICATION</scope>
</reference>
<evidence type="ECO:0000259" key="12">
    <source>
        <dbReference type="PROSITE" id="PS50011"/>
    </source>
</evidence>
<evidence type="ECO:0000256" key="10">
    <source>
        <dbReference type="ARBA" id="ARBA00047899"/>
    </source>
</evidence>
<evidence type="ECO:0000313" key="13">
    <source>
        <dbReference type="Ensembl" id="ENSACUP00000002724.1"/>
    </source>
</evidence>
<dbReference type="PROSITE" id="PS50011">
    <property type="entry name" value="PROTEIN_KINASE_DOM"/>
    <property type="match status" value="1"/>
</dbReference>
<dbReference type="SUPFAM" id="SSF56112">
    <property type="entry name" value="Protein kinase-like (PK-like)"/>
    <property type="match status" value="1"/>
</dbReference>
<keyword evidence="8" id="KW-0067">ATP-binding</keyword>
<dbReference type="Proteomes" id="UP000472269">
    <property type="component" value="Unplaced"/>
</dbReference>
<dbReference type="PANTHER" id="PTHR22984">
    <property type="entry name" value="SERINE/THREONINE-PROTEIN KINASE PIM"/>
    <property type="match status" value="1"/>
</dbReference>
<dbReference type="GO" id="GO:0005737">
    <property type="term" value="C:cytoplasm"/>
    <property type="evidence" value="ECO:0007669"/>
    <property type="project" value="TreeGrafter"/>
</dbReference>
<sequence>CLGTGGVGWGHWGFPGGGYRPPAPGARVPMEIVLLNAVGSSGFRGVIHLLDWFELPDSFVLVMERPELAQDLFDFTIQRGSLSEEVARGLFRQVLEAVRHCDACGVLHRDIKEENIIIDLATGELKLIDFGCGTFLQDAAYTEFAGTREYSPPEWVCYHRYHGRSATVWSLGILLYDLVCGDVPFEQDEDIVRGQLFFHQPISLECQHLIRWCLSLRPSDRPSLEEIFNHSWLHPTCALWPGTLASNSSRPLLAIRSQEDQASSPP</sequence>
<comment type="similarity">
    <text evidence="2">Belongs to the protein kinase superfamily. CAMK Ser/Thr protein kinase family. PIM subfamily.</text>
</comment>
<dbReference type="Ensembl" id="ENSACUT00000002894.1">
    <property type="protein sequence ID" value="ENSACUP00000002724.1"/>
    <property type="gene ID" value="ENSACUG00000001894.1"/>
</dbReference>